<evidence type="ECO:0000256" key="1">
    <source>
        <dbReference type="SAM" id="Phobius"/>
    </source>
</evidence>
<gene>
    <name evidence="2" type="ORF">ANANG_G00000460</name>
</gene>
<comment type="caution">
    <text evidence="2">The sequence shown here is derived from an EMBL/GenBank/DDBJ whole genome shotgun (WGS) entry which is preliminary data.</text>
</comment>
<proteinExistence type="predicted"/>
<sequence length="188" mass="20343">MHTTFPVRRSVGLSAGLRSSSEWGCTECDFLLLSRAFCEVQSNAKHLTLQLSGLKMLRLLILCLVLSTAVTSEEVDDEPSGDGGDDEDGLAENDVEGRIEDERVQENFAVQTEHGPANHDGRMIDNVEKAQANDEKEGVTSTIVIAVVCVVALAAVAIAAAILVRRHMLNRQQGVYSVPVEQSEKPAI</sequence>
<keyword evidence="3" id="KW-1185">Reference proteome</keyword>
<dbReference type="Proteomes" id="UP001044222">
    <property type="component" value="Unassembled WGS sequence"/>
</dbReference>
<keyword evidence="1" id="KW-0812">Transmembrane</keyword>
<evidence type="ECO:0000313" key="2">
    <source>
        <dbReference type="EMBL" id="KAG5855802.1"/>
    </source>
</evidence>
<reference evidence="2" key="1">
    <citation type="submission" date="2021-01" db="EMBL/GenBank/DDBJ databases">
        <title>A chromosome-scale assembly of European eel, Anguilla anguilla.</title>
        <authorList>
            <person name="Henkel C."/>
            <person name="Jong-Raadsen S.A."/>
            <person name="Dufour S."/>
            <person name="Weltzien F.-A."/>
            <person name="Palstra A.P."/>
            <person name="Pelster B."/>
            <person name="Spaink H.P."/>
            <person name="Van Den Thillart G.E."/>
            <person name="Jansen H."/>
            <person name="Zahm M."/>
            <person name="Klopp C."/>
            <person name="Cedric C."/>
            <person name="Louis A."/>
            <person name="Berthelot C."/>
            <person name="Parey E."/>
            <person name="Roest Crollius H."/>
            <person name="Montfort J."/>
            <person name="Robinson-Rechavi M."/>
            <person name="Bucao C."/>
            <person name="Bouchez O."/>
            <person name="Gislard M."/>
            <person name="Lluch J."/>
            <person name="Milhes M."/>
            <person name="Lampietro C."/>
            <person name="Lopez Roques C."/>
            <person name="Donnadieu C."/>
            <person name="Braasch I."/>
            <person name="Desvignes T."/>
            <person name="Postlethwait J."/>
            <person name="Bobe J."/>
            <person name="Guiguen Y."/>
            <person name="Dirks R."/>
        </authorList>
    </citation>
    <scope>NUCLEOTIDE SEQUENCE</scope>
    <source>
        <strain evidence="2">Tag_6206</strain>
        <tissue evidence="2">Liver</tissue>
    </source>
</reference>
<dbReference type="AlphaFoldDB" id="A0A9D3MY05"/>
<organism evidence="2 3">
    <name type="scientific">Anguilla anguilla</name>
    <name type="common">European freshwater eel</name>
    <name type="synonym">Muraena anguilla</name>
    <dbReference type="NCBI Taxonomy" id="7936"/>
    <lineage>
        <taxon>Eukaryota</taxon>
        <taxon>Metazoa</taxon>
        <taxon>Chordata</taxon>
        <taxon>Craniata</taxon>
        <taxon>Vertebrata</taxon>
        <taxon>Euteleostomi</taxon>
        <taxon>Actinopterygii</taxon>
        <taxon>Neopterygii</taxon>
        <taxon>Teleostei</taxon>
        <taxon>Anguilliformes</taxon>
        <taxon>Anguillidae</taxon>
        <taxon>Anguilla</taxon>
    </lineage>
</organism>
<protein>
    <submittedName>
        <fullName evidence="2">Uncharacterized protein</fullName>
    </submittedName>
</protein>
<feature type="transmembrane region" description="Helical" evidence="1">
    <location>
        <begin position="143"/>
        <end position="164"/>
    </location>
</feature>
<keyword evidence="1" id="KW-1133">Transmembrane helix</keyword>
<evidence type="ECO:0000313" key="3">
    <source>
        <dbReference type="Proteomes" id="UP001044222"/>
    </source>
</evidence>
<keyword evidence="1" id="KW-0472">Membrane</keyword>
<name>A0A9D3MY05_ANGAN</name>
<dbReference type="EMBL" id="JAFIRN010000001">
    <property type="protein sequence ID" value="KAG5855802.1"/>
    <property type="molecule type" value="Genomic_DNA"/>
</dbReference>
<accession>A0A9D3MY05</accession>